<feature type="domain" description="Tag1-like fifth Ig-like" evidence="5">
    <location>
        <begin position="747"/>
        <end position="841"/>
    </location>
</feature>
<keyword evidence="2" id="KW-0812">Transmembrane</keyword>
<feature type="compositionally biased region" description="Polar residues" evidence="1">
    <location>
        <begin position="25"/>
        <end position="49"/>
    </location>
</feature>
<keyword evidence="2" id="KW-1133">Transmembrane helix</keyword>
<dbReference type="InterPro" id="IPR055011">
    <property type="entry name" value="Tag1_C"/>
</dbReference>
<evidence type="ECO:0000313" key="7">
    <source>
        <dbReference type="Proteomes" id="UP000038010"/>
    </source>
</evidence>
<organism evidence="6 7">
    <name type="scientific">Cyphellophora attinorum</name>
    <dbReference type="NCBI Taxonomy" id="1664694"/>
    <lineage>
        <taxon>Eukaryota</taxon>
        <taxon>Fungi</taxon>
        <taxon>Dikarya</taxon>
        <taxon>Ascomycota</taxon>
        <taxon>Pezizomycotina</taxon>
        <taxon>Eurotiomycetes</taxon>
        <taxon>Chaetothyriomycetidae</taxon>
        <taxon>Chaetothyriales</taxon>
        <taxon>Cyphellophoraceae</taxon>
        <taxon>Cyphellophora</taxon>
    </lineage>
</organism>
<feature type="domain" description="Tag1 C-terminal" evidence="3">
    <location>
        <begin position="441"/>
        <end position="548"/>
    </location>
</feature>
<reference evidence="6 7" key="1">
    <citation type="submission" date="2015-06" db="EMBL/GenBank/DDBJ databases">
        <title>Draft genome of the ant-associated black yeast Phialophora attae CBS 131958.</title>
        <authorList>
            <person name="Moreno L.F."/>
            <person name="Stielow B.J."/>
            <person name="de Hoog S."/>
            <person name="Vicente V.A."/>
            <person name="Weiss V.A."/>
            <person name="de Vries M."/>
            <person name="Cruz L.M."/>
            <person name="Souza E.M."/>
        </authorList>
    </citation>
    <scope>NUCLEOTIDE SEQUENCE [LARGE SCALE GENOMIC DNA]</scope>
    <source>
        <strain evidence="6 7">CBS 131958</strain>
    </source>
</reference>
<proteinExistence type="predicted"/>
<name>A0A0N1H2R6_9EURO</name>
<keyword evidence="7" id="KW-1185">Reference proteome</keyword>
<dbReference type="Pfam" id="PF26153">
    <property type="entry name" value="LEA-2L_5"/>
    <property type="match status" value="1"/>
</dbReference>
<dbReference type="GeneID" id="28737844"/>
<gene>
    <name evidence="6" type="ORF">AB675_5728</name>
</gene>
<evidence type="ECO:0000256" key="1">
    <source>
        <dbReference type="SAM" id="MobiDB-lite"/>
    </source>
</evidence>
<dbReference type="InterPro" id="IPR046368">
    <property type="entry name" value="Tag1"/>
</dbReference>
<dbReference type="Pfam" id="PF26150">
    <property type="entry name" value="LEA-2_4"/>
    <property type="match status" value="1"/>
</dbReference>
<feature type="compositionally biased region" description="Polar residues" evidence="1">
    <location>
        <begin position="1"/>
        <end position="14"/>
    </location>
</feature>
<sequence length="853" mass="93134">MSARQDSSQASENTPLLGHQDEESQNTYTGGDNGATSPRSECDTLSSLDSQSAKGTRRWPTIVALSILCLATVLAIIGFAVPSIAQEYAQQALVFEPDRLSIDSFTSFGVRTRIKGVFYLDASRVQKKAVRDLGKAATWIAREVKSDRSELDVYLPDYGDVLLGKARVPPIVVNIRNRHYNHLDILADLEPGDVDGIRRLAKDFLDGHLTELKAKAVAHVPIRSGIIDLGTQTVQQVMSFKGSDVPAKPDFNITNLRLAEYGPPGHPTGVRAKTTVSIANDYPVNFDVPVLNFDILLPDCEKDYVRLATAQTDVIQVLPRQRINASVTGLIEQLPSSLTSVCRQSSSSPLDRLVADYLAGKNATVFVRGADQVEHETPDWIAKILRDTTLPFTLPGHPFDSLIKNFSLTDTHFSLGDQFGDDTRPKISAVVKVLVGLPAEMNVNLDVDRVRADADVYYRGKPMGKLDLSHWQPANATKAGKDLLVQAAIKDVPLEITDGDVFTEVIQQLIFRGKGVHLDVDALVDVNTATALGEFVVRQIPAQGSIFINPIRPGSFSRPSISDIKVVDSSQSTLTLQANANISNPTPYSAHVPYVNASIIVNDTLVGYAWSSADVVPGPNNITVQASWDTSAEGREWISRFLSGYNTTLTIMTHEAQCQAYQTSSSTSLCPLRTRPTSSAISFAEPQYVDNLFFTVELLALLATSEFARNISTPIVESHEGHAALPLSAQLPTTSPHRDLPRNPKQMHILSSTATFTLASPLPLAIDSIAATAFHNGTKIATIDYAYPFDVPKGESESPRLPVEWELDQLDTVREALGGGLKLDCEAQVGVRVGRWRERVWYRGRGIGARVRL</sequence>
<keyword evidence="2" id="KW-0472">Membrane</keyword>
<dbReference type="EMBL" id="LFJN01000017">
    <property type="protein sequence ID" value="KPI38870.1"/>
    <property type="molecule type" value="Genomic_DNA"/>
</dbReference>
<comment type="caution">
    <text evidence="6">The sequence shown here is derived from an EMBL/GenBank/DDBJ whole genome shotgun (WGS) entry which is preliminary data.</text>
</comment>
<evidence type="ECO:0008006" key="8">
    <source>
        <dbReference type="Google" id="ProtNLM"/>
    </source>
</evidence>
<evidence type="ECO:0000313" key="6">
    <source>
        <dbReference type="EMBL" id="KPI38870.1"/>
    </source>
</evidence>
<dbReference type="GO" id="GO:0000329">
    <property type="term" value="C:fungal-type vacuole membrane"/>
    <property type="evidence" value="ECO:0007669"/>
    <property type="project" value="InterPro"/>
</dbReference>
<dbReference type="PANTHER" id="PTHR35895:SF3">
    <property type="entry name" value="PRE-RRNA PROCESSING PROTEIN"/>
    <property type="match status" value="1"/>
</dbReference>
<feature type="domain" description="Tag1-like fourth Ig-like" evidence="4">
    <location>
        <begin position="558"/>
        <end position="658"/>
    </location>
</feature>
<dbReference type="InterPro" id="IPR059066">
    <property type="entry name" value="Ig_Tag1-like_5th"/>
</dbReference>
<evidence type="ECO:0000259" key="3">
    <source>
        <dbReference type="Pfam" id="PF22786"/>
    </source>
</evidence>
<evidence type="ECO:0000259" key="5">
    <source>
        <dbReference type="Pfam" id="PF26153"/>
    </source>
</evidence>
<dbReference type="VEuPathDB" id="FungiDB:AB675_5728"/>
<evidence type="ECO:0000259" key="4">
    <source>
        <dbReference type="Pfam" id="PF26150"/>
    </source>
</evidence>
<dbReference type="AlphaFoldDB" id="A0A0N1H2R6"/>
<protein>
    <recommendedName>
        <fullName evidence="8">Pre-rRNA processing protein</fullName>
    </recommendedName>
</protein>
<feature type="transmembrane region" description="Helical" evidence="2">
    <location>
        <begin position="62"/>
        <end position="81"/>
    </location>
</feature>
<dbReference type="Pfam" id="PF22786">
    <property type="entry name" value="Tag1_C"/>
    <property type="match status" value="1"/>
</dbReference>
<accession>A0A0N1H2R6</accession>
<feature type="region of interest" description="Disordered" evidence="1">
    <location>
        <begin position="1"/>
        <end position="49"/>
    </location>
</feature>
<dbReference type="InterPro" id="IPR059065">
    <property type="entry name" value="Ig_Tag1-like_4th"/>
</dbReference>
<evidence type="ECO:0000256" key="2">
    <source>
        <dbReference type="SAM" id="Phobius"/>
    </source>
</evidence>
<dbReference type="OrthoDB" id="5596576at2759"/>
<dbReference type="PANTHER" id="PTHR35895">
    <property type="entry name" value="CHROMOSOME 16, WHOLE GENOME SHOTGUN SEQUENCE"/>
    <property type="match status" value="1"/>
</dbReference>
<dbReference type="Proteomes" id="UP000038010">
    <property type="component" value="Unassembled WGS sequence"/>
</dbReference>
<dbReference type="Pfam" id="PF26174">
    <property type="entry name" value="LEA-2_1"/>
    <property type="match status" value="1"/>
</dbReference>
<dbReference type="RefSeq" id="XP_017998833.1">
    <property type="nucleotide sequence ID" value="XM_018145964.1"/>
</dbReference>